<feature type="modified residue" description="4-aspartylphosphate" evidence="5">
    <location>
        <position position="53"/>
    </location>
</feature>
<dbReference type="OrthoDB" id="5297379at2"/>
<dbReference type="InterPro" id="IPR001789">
    <property type="entry name" value="Sig_transdc_resp-reg_receiver"/>
</dbReference>
<dbReference type="GO" id="GO:0043565">
    <property type="term" value="F:sequence-specific DNA binding"/>
    <property type="evidence" value="ECO:0007669"/>
    <property type="project" value="InterPro"/>
</dbReference>
<dbReference type="InterPro" id="IPR002078">
    <property type="entry name" value="Sigma_54_int"/>
</dbReference>
<dbReference type="InterPro" id="IPR058031">
    <property type="entry name" value="AAA_lid_NorR"/>
</dbReference>
<reference evidence="9" key="1">
    <citation type="journal article" date="2009" name="Appl. Environ. Microbiol.">
        <title>Complete genome sequence of the chemolithoautotrophic marine magnetotactic coccus strain MC-1.</title>
        <authorList>
            <person name="Schubbe S."/>
            <person name="Williams T.J."/>
            <person name="Xie G."/>
            <person name="Kiss H.E."/>
            <person name="Brettin T.S."/>
            <person name="Martinez D."/>
            <person name="Ross C.A."/>
            <person name="Schuler D."/>
            <person name="Cox B.L."/>
            <person name="Nealson K.H."/>
            <person name="Bazylinski D.A."/>
        </authorList>
    </citation>
    <scope>NUCLEOTIDE SEQUENCE [LARGE SCALE GENOMIC DNA]</scope>
    <source>
        <strain evidence="9">ATCC BAA-1437 / JCM 17883 / MC-1</strain>
    </source>
</reference>
<dbReference type="Pfam" id="PF02954">
    <property type="entry name" value="HTH_8"/>
    <property type="match status" value="1"/>
</dbReference>
<dbReference type="RefSeq" id="WP_011714566.1">
    <property type="nucleotide sequence ID" value="NC_008576.1"/>
</dbReference>
<dbReference type="CDD" id="cd00009">
    <property type="entry name" value="AAA"/>
    <property type="match status" value="1"/>
</dbReference>
<dbReference type="Pfam" id="PF00072">
    <property type="entry name" value="Response_reg"/>
    <property type="match status" value="1"/>
</dbReference>
<dbReference type="PROSITE" id="PS50045">
    <property type="entry name" value="SIGMA54_INTERACT_4"/>
    <property type="match status" value="1"/>
</dbReference>
<evidence type="ECO:0000259" key="6">
    <source>
        <dbReference type="PROSITE" id="PS50045"/>
    </source>
</evidence>
<dbReference type="Gene3D" id="3.40.50.2300">
    <property type="match status" value="1"/>
</dbReference>
<dbReference type="EMBL" id="CP000471">
    <property type="protein sequence ID" value="ABK45502.1"/>
    <property type="molecule type" value="Genomic_DNA"/>
</dbReference>
<evidence type="ECO:0000313" key="8">
    <source>
        <dbReference type="EMBL" id="ABK45502.1"/>
    </source>
</evidence>
<evidence type="ECO:0000259" key="7">
    <source>
        <dbReference type="PROSITE" id="PS50110"/>
    </source>
</evidence>
<keyword evidence="1" id="KW-0547">Nucleotide-binding</keyword>
<dbReference type="GO" id="GO:0006355">
    <property type="term" value="P:regulation of DNA-templated transcription"/>
    <property type="evidence" value="ECO:0007669"/>
    <property type="project" value="InterPro"/>
</dbReference>
<dbReference type="eggNOG" id="COG2204">
    <property type="taxonomic scope" value="Bacteria"/>
</dbReference>
<dbReference type="Gene3D" id="3.40.50.300">
    <property type="entry name" value="P-loop containing nucleotide triphosphate hydrolases"/>
    <property type="match status" value="1"/>
</dbReference>
<dbReference type="InterPro" id="IPR027417">
    <property type="entry name" value="P-loop_NTPase"/>
</dbReference>
<dbReference type="HOGENOM" id="CLU_000445_0_6_5"/>
<evidence type="ECO:0000256" key="4">
    <source>
        <dbReference type="ARBA" id="ARBA00023163"/>
    </source>
</evidence>
<name>A0LC09_MAGMM</name>
<keyword evidence="2" id="KW-0067">ATP-binding</keyword>
<dbReference type="GO" id="GO:0000160">
    <property type="term" value="P:phosphorelay signal transduction system"/>
    <property type="evidence" value="ECO:0007669"/>
    <property type="project" value="UniProtKB-KW"/>
</dbReference>
<keyword evidence="4" id="KW-0804">Transcription</keyword>
<dbReference type="AlphaFoldDB" id="A0LC09"/>
<gene>
    <name evidence="8" type="ordered locus">Mmc1_3011</name>
</gene>
<proteinExistence type="predicted"/>
<dbReference type="Gene3D" id="1.10.10.60">
    <property type="entry name" value="Homeodomain-like"/>
    <property type="match status" value="1"/>
</dbReference>
<keyword evidence="5" id="KW-0597">Phosphoprotein</keyword>
<accession>A0LC09</accession>
<evidence type="ECO:0000256" key="3">
    <source>
        <dbReference type="ARBA" id="ARBA00023015"/>
    </source>
</evidence>
<dbReference type="InterPro" id="IPR011006">
    <property type="entry name" value="CheY-like_superfamily"/>
</dbReference>
<dbReference type="SUPFAM" id="SSF46689">
    <property type="entry name" value="Homeodomain-like"/>
    <property type="match status" value="1"/>
</dbReference>
<sequence length="449" mass="50707">MGAKILIIEDDPTLNRLMVNHLSRLGHHVTGTHSRAEAEHYFNQHEPLLIIMDLRLPDVNGIDYLPQIPVPAPVIMLTAYSSVTSAVKAMKAGAFEYLVKPVNVEELELVVSRGLEHANMLHDRQFFSQQQPQQQRMIGTSVAMLHLQQQIQQMLEHEQPVWVFGEPGTGKSLVARTIHEKSLRRGGHFGILHCDSLPESLLEAELFGHEKGVFPGHVGRKLGLLEGARQGSLLLDQLASLPLSFQKKLLTLLEEGRFCRLGGTRQLTTTARLVISTDRSPQQLLAEQRLLPELLEHLNVHAIHLPPLREHAEDIPALIHHFLDNHPFALTVPKRLSPSAMKRCLAHHWPGNILELQNAMERAVLLSAREEVIQVEHLPFREPGSAAPKQSSITLAFPFEPTLEEMEKHYLESLLQRYQGHRASVANTLGISERNLYRLIRKYGLQEVR</sequence>
<dbReference type="PROSITE" id="PS50110">
    <property type="entry name" value="RESPONSE_REGULATORY"/>
    <property type="match status" value="1"/>
</dbReference>
<dbReference type="STRING" id="156889.Mmc1_3011"/>
<evidence type="ECO:0000313" key="9">
    <source>
        <dbReference type="Proteomes" id="UP000002586"/>
    </source>
</evidence>
<dbReference type="Proteomes" id="UP000002586">
    <property type="component" value="Chromosome"/>
</dbReference>
<feature type="domain" description="Sigma-54 factor interaction" evidence="6">
    <location>
        <begin position="137"/>
        <end position="365"/>
    </location>
</feature>
<dbReference type="SUPFAM" id="SSF52172">
    <property type="entry name" value="CheY-like"/>
    <property type="match status" value="1"/>
</dbReference>
<feature type="domain" description="Response regulatory" evidence="7">
    <location>
        <begin position="4"/>
        <end position="115"/>
    </location>
</feature>
<dbReference type="PRINTS" id="PR01590">
    <property type="entry name" value="HTHFIS"/>
</dbReference>
<dbReference type="PANTHER" id="PTHR32071">
    <property type="entry name" value="TRANSCRIPTIONAL REGULATORY PROTEIN"/>
    <property type="match status" value="1"/>
</dbReference>
<organism evidence="8 9">
    <name type="scientific">Magnetococcus marinus (strain ATCC BAA-1437 / JCM 17883 / MC-1)</name>
    <dbReference type="NCBI Taxonomy" id="156889"/>
    <lineage>
        <taxon>Bacteria</taxon>
        <taxon>Pseudomonadati</taxon>
        <taxon>Pseudomonadota</taxon>
        <taxon>Magnetococcia</taxon>
        <taxon>Magnetococcales</taxon>
        <taxon>Magnetococcaceae</taxon>
        <taxon>Magnetococcus</taxon>
    </lineage>
</organism>
<dbReference type="KEGG" id="mgm:Mmc1_3011"/>
<dbReference type="GO" id="GO:0005524">
    <property type="term" value="F:ATP binding"/>
    <property type="evidence" value="ECO:0007669"/>
    <property type="project" value="UniProtKB-KW"/>
</dbReference>
<dbReference type="Pfam" id="PF25601">
    <property type="entry name" value="AAA_lid_14"/>
    <property type="match status" value="1"/>
</dbReference>
<evidence type="ECO:0000256" key="2">
    <source>
        <dbReference type="ARBA" id="ARBA00022840"/>
    </source>
</evidence>
<dbReference type="Pfam" id="PF00158">
    <property type="entry name" value="Sigma54_activat"/>
    <property type="match status" value="1"/>
</dbReference>
<keyword evidence="3" id="KW-0805">Transcription regulation</keyword>
<dbReference type="PANTHER" id="PTHR32071:SF57">
    <property type="entry name" value="C4-DICARBOXYLATE TRANSPORT TRANSCRIPTIONAL REGULATORY PROTEIN DCTD"/>
    <property type="match status" value="1"/>
</dbReference>
<dbReference type="Gene3D" id="1.10.8.60">
    <property type="match status" value="1"/>
</dbReference>
<reference evidence="8 9" key="2">
    <citation type="journal article" date="2012" name="Int. J. Syst. Evol. Microbiol.">
        <title>Magnetococcus marinus gen. nov., sp. nov., a marine, magnetotactic bacterium that represents a novel lineage (Magnetococcaceae fam. nov.; Magnetococcales ord. nov.) at the base of the Alphaproteobacteria.</title>
        <authorList>
            <person name="Bazylinski D.A."/>
            <person name="Williams T.J."/>
            <person name="Lefevre C.T."/>
            <person name="Berg R.J."/>
            <person name="Zhang C.L."/>
            <person name="Bowser S.S."/>
            <person name="Dean A.J."/>
            <person name="Beveridge T.J."/>
        </authorList>
    </citation>
    <scope>NUCLEOTIDE SEQUENCE [LARGE SCALE GENOMIC DNA]</scope>
    <source>
        <strain evidence="9">ATCC BAA-1437 / JCM 17883 / MC-1</strain>
    </source>
</reference>
<dbReference type="SUPFAM" id="SSF52540">
    <property type="entry name" value="P-loop containing nucleoside triphosphate hydrolases"/>
    <property type="match status" value="1"/>
</dbReference>
<dbReference type="SMART" id="SM00448">
    <property type="entry name" value="REC"/>
    <property type="match status" value="1"/>
</dbReference>
<evidence type="ECO:0000256" key="5">
    <source>
        <dbReference type="PROSITE-ProRule" id="PRU00169"/>
    </source>
</evidence>
<dbReference type="InterPro" id="IPR002197">
    <property type="entry name" value="HTH_Fis"/>
</dbReference>
<protein>
    <submittedName>
        <fullName evidence="8">Two component, sigma54 specific, transcriptional regulator, Fis family</fullName>
    </submittedName>
</protein>
<dbReference type="InterPro" id="IPR009057">
    <property type="entry name" value="Homeodomain-like_sf"/>
</dbReference>
<evidence type="ECO:0000256" key="1">
    <source>
        <dbReference type="ARBA" id="ARBA00022741"/>
    </source>
</evidence>
<keyword evidence="9" id="KW-1185">Reference proteome</keyword>